<comment type="caution">
    <text evidence="6">The sequence shown here is derived from an EMBL/GenBank/DDBJ whole genome shotgun (WGS) entry which is preliminary data.</text>
</comment>
<sequence length="292" mass="31874">MVPVEGGRLYVRINGDLSGPRLPLVYLHGGPGSGHAGLLALTALAEERAIILYDQLDSGRSDAPADPRNWRVERFVDEIDAVRRALGVERWHLGGGSWGGTLALEYGARRPAALAGLIIQSPLVSTRSWIADANVLRRELPAQWRATLDACEGAVRPSSDQCVAADEAYLIRHVWRTPGDPRIADYRKTMPPNAGEAVYNGMWGPVEFRATGTLRDYDGEPLLARLDGRRTLFVAGEHDEARPATVAGFARRVSGAQYRTISGAAHAILRDAPERYLPLISGWCRRHEAATA</sequence>
<name>A0A512AJS4_9SPHN</name>
<evidence type="ECO:0000256" key="3">
    <source>
        <dbReference type="PIRNR" id="PIRNR005539"/>
    </source>
</evidence>
<dbReference type="GO" id="GO:0008233">
    <property type="term" value="F:peptidase activity"/>
    <property type="evidence" value="ECO:0007669"/>
    <property type="project" value="InterPro"/>
</dbReference>
<dbReference type="Proteomes" id="UP000321464">
    <property type="component" value="Unassembled WGS sequence"/>
</dbReference>
<gene>
    <name evidence="6" type="ORF">NSE01_17940</name>
</gene>
<dbReference type="InterPro" id="IPR000073">
    <property type="entry name" value="AB_hydrolase_1"/>
</dbReference>
<proteinExistence type="inferred from homology"/>
<dbReference type="GO" id="GO:0006508">
    <property type="term" value="P:proteolysis"/>
    <property type="evidence" value="ECO:0007669"/>
    <property type="project" value="InterPro"/>
</dbReference>
<dbReference type="InterPro" id="IPR002410">
    <property type="entry name" value="Peptidase_S33"/>
</dbReference>
<evidence type="ECO:0000313" key="7">
    <source>
        <dbReference type="Proteomes" id="UP000321464"/>
    </source>
</evidence>
<dbReference type="Gene3D" id="3.40.50.1820">
    <property type="entry name" value="alpha/beta hydrolase"/>
    <property type="match status" value="1"/>
</dbReference>
<dbReference type="PANTHER" id="PTHR43798:SF27">
    <property type="entry name" value="HYDROLASE ALPHA_BETA HYDROLASE FOLD FAMILY"/>
    <property type="match status" value="1"/>
</dbReference>
<dbReference type="InterPro" id="IPR050266">
    <property type="entry name" value="AB_hydrolase_sf"/>
</dbReference>
<feature type="active site" description="Proton donor" evidence="4">
    <location>
        <position position="266"/>
    </location>
</feature>
<evidence type="ECO:0000256" key="1">
    <source>
        <dbReference type="ARBA" id="ARBA00010088"/>
    </source>
</evidence>
<dbReference type="PANTHER" id="PTHR43798">
    <property type="entry name" value="MONOACYLGLYCEROL LIPASE"/>
    <property type="match status" value="1"/>
</dbReference>
<dbReference type="GO" id="GO:0016020">
    <property type="term" value="C:membrane"/>
    <property type="evidence" value="ECO:0007669"/>
    <property type="project" value="TreeGrafter"/>
</dbReference>
<dbReference type="InterPro" id="IPR005945">
    <property type="entry name" value="Pro_imino_pep"/>
</dbReference>
<dbReference type="PRINTS" id="PR00793">
    <property type="entry name" value="PROAMNOPTASE"/>
</dbReference>
<feature type="active site" evidence="4">
    <location>
        <position position="239"/>
    </location>
</feature>
<dbReference type="EMBL" id="BJYR01000012">
    <property type="protein sequence ID" value="GEN99961.1"/>
    <property type="molecule type" value="Genomic_DNA"/>
</dbReference>
<dbReference type="NCBIfam" id="TIGR01250">
    <property type="entry name" value="pro_imino_pep_2"/>
    <property type="match status" value="1"/>
</dbReference>
<accession>A0A512AJS4</accession>
<feature type="domain" description="AB hydrolase-1" evidence="5">
    <location>
        <begin position="23"/>
        <end position="269"/>
    </location>
</feature>
<evidence type="ECO:0000313" key="6">
    <source>
        <dbReference type="EMBL" id="GEN99961.1"/>
    </source>
</evidence>
<evidence type="ECO:0000256" key="2">
    <source>
        <dbReference type="ARBA" id="ARBA00022801"/>
    </source>
</evidence>
<comment type="similarity">
    <text evidence="1 3">Belongs to the peptidase S33 family.</text>
</comment>
<dbReference type="InterPro" id="IPR029058">
    <property type="entry name" value="AB_hydrolase_fold"/>
</dbReference>
<keyword evidence="2 3" id="KW-0378">Hydrolase</keyword>
<organism evidence="6 7">
    <name type="scientific">Novosphingobium sediminis</name>
    <dbReference type="NCBI Taxonomy" id="707214"/>
    <lineage>
        <taxon>Bacteria</taxon>
        <taxon>Pseudomonadati</taxon>
        <taxon>Pseudomonadota</taxon>
        <taxon>Alphaproteobacteria</taxon>
        <taxon>Sphingomonadales</taxon>
        <taxon>Sphingomonadaceae</taxon>
        <taxon>Novosphingobium</taxon>
    </lineage>
</organism>
<dbReference type="PIRSF" id="PIRSF005539">
    <property type="entry name" value="Pept_S33_TRI_F1"/>
    <property type="match status" value="1"/>
</dbReference>
<dbReference type="SUPFAM" id="SSF53474">
    <property type="entry name" value="alpha/beta-Hydrolases"/>
    <property type="match status" value="1"/>
</dbReference>
<dbReference type="Pfam" id="PF00561">
    <property type="entry name" value="Abhydrolase_1"/>
    <property type="match status" value="1"/>
</dbReference>
<feature type="active site" description="Nucleophile" evidence="4">
    <location>
        <position position="97"/>
    </location>
</feature>
<evidence type="ECO:0000259" key="5">
    <source>
        <dbReference type="Pfam" id="PF00561"/>
    </source>
</evidence>
<protein>
    <submittedName>
        <fullName evidence="6">Amino acid amidase</fullName>
    </submittedName>
</protein>
<dbReference type="AlphaFoldDB" id="A0A512AJS4"/>
<keyword evidence="7" id="KW-1185">Reference proteome</keyword>
<reference evidence="6 7" key="1">
    <citation type="submission" date="2019-07" db="EMBL/GenBank/DDBJ databases">
        <title>Whole genome shotgun sequence of Novosphingobium sediminis NBRC 106119.</title>
        <authorList>
            <person name="Hosoyama A."/>
            <person name="Uohara A."/>
            <person name="Ohji S."/>
            <person name="Ichikawa N."/>
        </authorList>
    </citation>
    <scope>NUCLEOTIDE SEQUENCE [LARGE SCALE GENOMIC DNA]</scope>
    <source>
        <strain evidence="6 7">NBRC 106119</strain>
    </source>
</reference>
<evidence type="ECO:0000256" key="4">
    <source>
        <dbReference type="PIRSR" id="PIRSR005539-1"/>
    </source>
</evidence>